<keyword evidence="2" id="KW-1185">Reference proteome</keyword>
<name>A0ABT2RYS7_9FIRM</name>
<reference evidence="1 2" key="1">
    <citation type="journal article" date="2021" name="ISME Commun">
        <title>Automated analysis of genomic sequences facilitates high-throughput and comprehensive description of bacteria.</title>
        <authorList>
            <person name="Hitch T.C.A."/>
        </authorList>
    </citation>
    <scope>NUCLEOTIDE SEQUENCE [LARGE SCALE GENOMIC DNA]</scope>
    <source>
        <strain evidence="1 2">Sanger_04</strain>
    </source>
</reference>
<dbReference type="EMBL" id="JAOQKC010000014">
    <property type="protein sequence ID" value="MCU6697438.1"/>
    <property type="molecule type" value="Genomic_DNA"/>
</dbReference>
<dbReference type="RefSeq" id="WP_158363868.1">
    <property type="nucleotide sequence ID" value="NZ_JAOQKC010000014.1"/>
</dbReference>
<protein>
    <recommendedName>
        <fullName evidence="3">ParA family protein</fullName>
    </recommendedName>
</protein>
<gene>
    <name evidence="1" type="ORF">OCV63_11120</name>
</gene>
<dbReference type="Proteomes" id="UP001652461">
    <property type="component" value="Unassembled WGS sequence"/>
</dbReference>
<dbReference type="SUPFAM" id="SSF52540">
    <property type="entry name" value="P-loop containing nucleoside triphosphate hydrolases"/>
    <property type="match status" value="1"/>
</dbReference>
<comment type="caution">
    <text evidence="1">The sequence shown here is derived from an EMBL/GenBank/DDBJ whole genome shotgun (WGS) entry which is preliminary data.</text>
</comment>
<proteinExistence type="predicted"/>
<evidence type="ECO:0000313" key="2">
    <source>
        <dbReference type="Proteomes" id="UP001652461"/>
    </source>
</evidence>
<sequence length="323" mass="37162">MRGRQMAVCSGEREYVRRFVEFANRRQASMLAVHGFTDSGELSAYTKEHPVDILLLSEELACDLPKKKEYGTVILLSGEEYQAVPQTEYPIIYKYQSCPQILRQAMDFYAEQAAAVPGVVLRREKMKCIGVYSPVGRTGQTGFALALGKEIAKKKRTLYLNLEEYSGFSELYPTEEGWTLSELLYFLKQGKPAFGWKLEGLIRSLGELDYIPPLHSPVEYEQVKREDWKELLELLGRESRYEVVILDLSGVVDGWYELLEECSCVYTPVEKDETAKAKLRQYEETMKLLELEEVLERTQKLELSTYDGLELLVKAEGKRWCEP</sequence>
<evidence type="ECO:0000313" key="1">
    <source>
        <dbReference type="EMBL" id="MCU6697438.1"/>
    </source>
</evidence>
<dbReference type="InterPro" id="IPR027417">
    <property type="entry name" value="P-loop_NTPase"/>
</dbReference>
<dbReference type="Gene3D" id="3.40.50.300">
    <property type="entry name" value="P-loop containing nucleotide triphosphate hydrolases"/>
    <property type="match status" value="1"/>
</dbReference>
<dbReference type="Gene3D" id="3.40.50.10850">
    <property type="entry name" value="Ntrc-like two-domain protein"/>
    <property type="match status" value="1"/>
</dbReference>
<evidence type="ECO:0008006" key="3">
    <source>
        <dbReference type="Google" id="ProtNLM"/>
    </source>
</evidence>
<organism evidence="1 2">
    <name type="scientific">Laedolimicola ammoniilytica</name>
    <dbReference type="NCBI Taxonomy" id="2981771"/>
    <lineage>
        <taxon>Bacteria</taxon>
        <taxon>Bacillati</taxon>
        <taxon>Bacillota</taxon>
        <taxon>Clostridia</taxon>
        <taxon>Lachnospirales</taxon>
        <taxon>Lachnospiraceae</taxon>
        <taxon>Laedolimicola</taxon>
    </lineage>
</organism>
<accession>A0ABT2RYS7</accession>